<organism evidence="16 17">
    <name type="scientific">Macrococcus bovicus</name>
    <dbReference type="NCBI Taxonomy" id="69968"/>
    <lineage>
        <taxon>Bacteria</taxon>
        <taxon>Bacillati</taxon>
        <taxon>Bacillota</taxon>
        <taxon>Bacilli</taxon>
        <taxon>Bacillales</taxon>
        <taxon>Staphylococcaceae</taxon>
        <taxon>Macrococcus</taxon>
    </lineage>
</organism>
<feature type="binding site" evidence="13">
    <location>
        <position position="233"/>
    </location>
    <ligand>
        <name>substrate</name>
    </ligand>
</feature>
<feature type="binding site" evidence="14">
    <location>
        <position position="80"/>
    </location>
    <ligand>
        <name>Zn(2+)</name>
        <dbReference type="ChEBI" id="CHEBI:29105"/>
        <note>catalytic</note>
    </ligand>
</feature>
<accession>A0A4V3BFJ1</accession>
<dbReference type="SUPFAM" id="SSF53597">
    <property type="entry name" value="Dihydrofolate reductase-like"/>
    <property type="match status" value="1"/>
</dbReference>
<name>A0A4V3BFJ1_9STAP</name>
<evidence type="ECO:0000313" key="17">
    <source>
        <dbReference type="Proteomes" id="UP000294843"/>
    </source>
</evidence>
<comment type="pathway">
    <text evidence="2 11">Cofactor biosynthesis; riboflavin biosynthesis; 5-amino-6-(D-ribitylamino)uracil from GTP: step 2/4.</text>
</comment>
<comment type="catalytic activity">
    <reaction evidence="9 11">
        <text>5-amino-6-(5-phospho-D-ribitylamino)uracil + NADP(+) = 5-amino-6-(5-phospho-D-ribosylamino)uracil + NADPH + H(+)</text>
        <dbReference type="Rhea" id="RHEA:17845"/>
        <dbReference type="ChEBI" id="CHEBI:15378"/>
        <dbReference type="ChEBI" id="CHEBI:57783"/>
        <dbReference type="ChEBI" id="CHEBI:58349"/>
        <dbReference type="ChEBI" id="CHEBI:58421"/>
        <dbReference type="ChEBI" id="CHEBI:58453"/>
        <dbReference type="EC" id="1.1.1.193"/>
    </reaction>
</comment>
<dbReference type="Proteomes" id="UP000294843">
    <property type="component" value="Unassembled WGS sequence"/>
</dbReference>
<dbReference type="GO" id="GO:0009231">
    <property type="term" value="P:riboflavin biosynthetic process"/>
    <property type="evidence" value="ECO:0007669"/>
    <property type="project" value="UniProtKB-UniPathway"/>
</dbReference>
<feature type="binding site" evidence="13">
    <location>
        <position position="194"/>
    </location>
    <ligand>
        <name>substrate</name>
    </ligand>
</feature>
<feature type="binding site" evidence="13">
    <location>
        <position position="222"/>
    </location>
    <ligand>
        <name>NADP(+)</name>
        <dbReference type="ChEBI" id="CHEBI:58349"/>
    </ligand>
</feature>
<keyword evidence="11" id="KW-0686">Riboflavin biosynthesis</keyword>
<comment type="similarity">
    <text evidence="5 11">In the C-terminal section; belongs to the HTP reductase family.</text>
</comment>
<feature type="binding site" evidence="14">
    <location>
        <position position="104"/>
    </location>
    <ligand>
        <name>Zn(2+)</name>
        <dbReference type="ChEBI" id="CHEBI:29105"/>
        <note>catalytic</note>
    </ligand>
</feature>
<comment type="pathway">
    <text evidence="3 11">Cofactor biosynthesis; riboflavin biosynthesis; 5-amino-6-(D-ribitylamino)uracil from GTP: step 3/4.</text>
</comment>
<evidence type="ECO:0000313" key="16">
    <source>
        <dbReference type="EMBL" id="TDM14438.1"/>
    </source>
</evidence>
<dbReference type="InterPro" id="IPR050765">
    <property type="entry name" value="Riboflavin_Biosynth_HTPR"/>
</dbReference>
<feature type="binding site" evidence="13">
    <location>
        <position position="230"/>
    </location>
    <ligand>
        <name>substrate</name>
    </ligand>
</feature>
<evidence type="ECO:0000256" key="4">
    <source>
        <dbReference type="ARBA" id="ARBA00005259"/>
    </source>
</evidence>
<evidence type="ECO:0000256" key="8">
    <source>
        <dbReference type="ARBA" id="ARBA00023268"/>
    </source>
</evidence>
<evidence type="ECO:0000256" key="1">
    <source>
        <dbReference type="ARBA" id="ARBA00002151"/>
    </source>
</evidence>
<protein>
    <recommendedName>
        <fullName evidence="11">Riboflavin biosynthesis protein RibD</fullName>
    </recommendedName>
    <domain>
        <recommendedName>
            <fullName evidence="11">Diaminohydroxyphosphoribosylaminopyrimidine deaminase</fullName>
            <shortName evidence="11">DRAP deaminase</shortName>
            <ecNumber evidence="11">3.5.4.26</ecNumber>
        </recommendedName>
        <alternativeName>
            <fullName evidence="11">Riboflavin-specific deaminase</fullName>
        </alternativeName>
    </domain>
    <domain>
        <recommendedName>
            <fullName evidence="11">5-amino-6-(5-phosphoribosylamino)uracil reductase</fullName>
            <ecNumber evidence="11">1.1.1.193</ecNumber>
        </recommendedName>
        <alternativeName>
            <fullName evidence="11">HTP reductase</fullName>
        </alternativeName>
    </domain>
</protein>
<dbReference type="Pfam" id="PF01872">
    <property type="entry name" value="RibD_C"/>
    <property type="match status" value="1"/>
</dbReference>
<dbReference type="NCBIfam" id="TIGR00326">
    <property type="entry name" value="eubact_ribD"/>
    <property type="match status" value="1"/>
</dbReference>
<comment type="caution">
    <text evidence="16">The sequence shown here is derived from an EMBL/GenBank/DDBJ whole genome shotgun (WGS) entry which is preliminary data.</text>
</comment>
<dbReference type="Pfam" id="PF00383">
    <property type="entry name" value="dCMP_cyt_deam_1"/>
    <property type="match status" value="1"/>
</dbReference>
<dbReference type="GO" id="GO:0046872">
    <property type="term" value="F:metal ion binding"/>
    <property type="evidence" value="ECO:0007669"/>
    <property type="project" value="UniProtKB-KW"/>
</dbReference>
<keyword evidence="17" id="KW-1185">Reference proteome</keyword>
<evidence type="ECO:0000256" key="11">
    <source>
        <dbReference type="PIRNR" id="PIRNR006769"/>
    </source>
</evidence>
<dbReference type="GO" id="GO:0008835">
    <property type="term" value="F:diaminohydroxyphosphoribosylaminopyrimidine deaminase activity"/>
    <property type="evidence" value="ECO:0007669"/>
    <property type="project" value="UniProtKB-EC"/>
</dbReference>
<dbReference type="Gene3D" id="3.40.140.10">
    <property type="entry name" value="Cytidine Deaminase, domain 2"/>
    <property type="match status" value="1"/>
</dbReference>
<dbReference type="EC" id="3.5.4.26" evidence="11"/>
<dbReference type="EC" id="1.1.1.193" evidence="11"/>
<dbReference type="SUPFAM" id="SSF53927">
    <property type="entry name" value="Cytidine deaminase-like"/>
    <property type="match status" value="1"/>
</dbReference>
<feature type="binding site" evidence="13">
    <location>
        <position position="303"/>
    </location>
    <ligand>
        <name>substrate</name>
    </ligand>
</feature>
<reference evidence="16 17" key="1">
    <citation type="submission" date="2019-01" db="EMBL/GenBank/DDBJ databases">
        <title>Draft genome sequences of the type strains of six Macrococcus species.</title>
        <authorList>
            <person name="Mazhar S."/>
            <person name="Altermann E."/>
            <person name="Hill C."/>
            <person name="Mcauliffe O."/>
        </authorList>
    </citation>
    <scope>NUCLEOTIDE SEQUENCE [LARGE SCALE GENOMIC DNA]</scope>
    <source>
        <strain evidence="16 17">ATCC 51825</strain>
    </source>
</reference>
<evidence type="ECO:0000256" key="9">
    <source>
        <dbReference type="ARBA" id="ARBA00049861"/>
    </source>
</evidence>
<evidence type="ECO:0000256" key="5">
    <source>
        <dbReference type="ARBA" id="ARBA00007417"/>
    </source>
</evidence>
<dbReference type="CDD" id="cd01284">
    <property type="entry name" value="Riboflavin_deaminase-reductase"/>
    <property type="match status" value="1"/>
</dbReference>
<feature type="domain" description="CMP/dCMP-type deaminase" evidence="15">
    <location>
        <begin position="31"/>
        <end position="141"/>
    </location>
</feature>
<evidence type="ECO:0000256" key="3">
    <source>
        <dbReference type="ARBA" id="ARBA00004910"/>
    </source>
</evidence>
<comment type="function">
    <text evidence="1 11">Converts 2,5-diamino-6-(ribosylamino)-4(3h)-pyrimidinone 5'-phosphate into 5-amino-6-(ribosylamino)-2,4(1h,3h)-pyrimidinedione 5'-phosphate.</text>
</comment>
<dbReference type="EMBL" id="SCWF01000004">
    <property type="protein sequence ID" value="TDM14438.1"/>
    <property type="molecule type" value="Genomic_DNA"/>
</dbReference>
<keyword evidence="11 14" id="KW-0479">Metal-binding</keyword>
<dbReference type="AlphaFoldDB" id="A0A4V3BFJ1"/>
<dbReference type="Gene3D" id="3.40.430.10">
    <property type="entry name" value="Dihydrofolate Reductase, subunit A"/>
    <property type="match status" value="1"/>
</dbReference>
<keyword evidence="7 11" id="KW-0560">Oxidoreductase</keyword>
<dbReference type="InterPro" id="IPR002125">
    <property type="entry name" value="CMP_dCMP_dom"/>
</dbReference>
<evidence type="ECO:0000256" key="10">
    <source>
        <dbReference type="ARBA" id="ARBA00049886"/>
    </source>
</evidence>
<sequence length="369" mass="41162">MVYLTMSFNTYRVLFVTPKFKAPLGAPFYFEEEQMYIRQAFDLVKMTAGQTGRNPAVGCIIVKNGVIIGIGAHLQEGSAHAEVQAIRMAGDATGATLYCTLEPCNHTGKTPPCTEAIIQAGIKKVVFAVRDTSLDDTGIRYLEAHGVEVVHAPDAAVSAFYDAFFISKEEKRPYVTLKLAATLDGKLADDFGNSKWLTNEASRQDVHRLRHQQDAVLVGRKTYAVDEPKLDARHVSEKVPIKVIISRTGDVTLHEADITSGQRIIVISPTAVRHAETLITQDFRPARLLELLYQAGISRLMVEGGSSVISEWINQDCFDEVVIYYAPKLLGGTLNNRFYHTEESRMTHLRLVDIQQFEDDVRLTYRKGQ</sequence>
<dbReference type="UniPathway" id="UPA00275">
    <property type="reaction ID" value="UER00401"/>
</dbReference>
<dbReference type="GO" id="GO:0008703">
    <property type="term" value="F:5-amino-6-(5-phosphoribosylamino)uracil reductase activity"/>
    <property type="evidence" value="ECO:0007669"/>
    <property type="project" value="UniProtKB-EC"/>
</dbReference>
<dbReference type="InterPro" id="IPR024072">
    <property type="entry name" value="DHFR-like_dom_sf"/>
</dbReference>
<feature type="binding site" evidence="14">
    <location>
        <position position="113"/>
    </location>
    <ligand>
        <name>Zn(2+)</name>
        <dbReference type="ChEBI" id="CHEBI:29105"/>
        <note>catalytic</note>
    </ligand>
</feature>
<keyword evidence="11 16" id="KW-0378">Hydrolase</keyword>
<feature type="binding site" evidence="13">
    <location>
        <position position="226"/>
    </location>
    <ligand>
        <name>NADP(+)</name>
        <dbReference type="ChEBI" id="CHEBI:58349"/>
    </ligand>
</feature>
<dbReference type="InterPro" id="IPR016193">
    <property type="entry name" value="Cytidine_deaminase-like"/>
</dbReference>
<feature type="binding site" evidence="13">
    <location>
        <position position="210"/>
    </location>
    <ligand>
        <name>substrate</name>
    </ligand>
</feature>
<comment type="catalytic activity">
    <reaction evidence="10 11">
        <text>2,5-diamino-6-hydroxy-4-(5-phosphoribosylamino)-pyrimidine + H2O + H(+) = 5-amino-6-(5-phospho-D-ribosylamino)uracil + NH4(+)</text>
        <dbReference type="Rhea" id="RHEA:21868"/>
        <dbReference type="ChEBI" id="CHEBI:15377"/>
        <dbReference type="ChEBI" id="CHEBI:15378"/>
        <dbReference type="ChEBI" id="CHEBI:28938"/>
        <dbReference type="ChEBI" id="CHEBI:58453"/>
        <dbReference type="ChEBI" id="CHEBI:58614"/>
        <dbReference type="EC" id="3.5.4.26"/>
    </reaction>
</comment>
<evidence type="ECO:0000256" key="7">
    <source>
        <dbReference type="ARBA" id="ARBA00023002"/>
    </source>
</evidence>
<dbReference type="PROSITE" id="PS51747">
    <property type="entry name" value="CYT_DCMP_DEAMINASES_2"/>
    <property type="match status" value="1"/>
</dbReference>
<gene>
    <name evidence="16" type="primary">ribD</name>
    <name evidence="16" type="ORF">ERX55_05770</name>
</gene>
<evidence type="ECO:0000256" key="2">
    <source>
        <dbReference type="ARBA" id="ARBA00004882"/>
    </source>
</evidence>
<dbReference type="PANTHER" id="PTHR38011">
    <property type="entry name" value="DIHYDROFOLATE REDUCTASE FAMILY PROTEIN (AFU_ORTHOLOGUE AFUA_8G06820)"/>
    <property type="match status" value="1"/>
</dbReference>
<evidence type="ECO:0000256" key="12">
    <source>
        <dbReference type="PIRSR" id="PIRSR006769-1"/>
    </source>
</evidence>
<evidence type="ECO:0000259" key="15">
    <source>
        <dbReference type="PROSITE" id="PS51747"/>
    </source>
</evidence>
<keyword evidence="11 14" id="KW-0862">Zinc</keyword>
<dbReference type="OrthoDB" id="9800865at2"/>
<keyword evidence="6 11" id="KW-0521">NADP</keyword>
<evidence type="ECO:0000256" key="13">
    <source>
        <dbReference type="PIRSR" id="PIRSR006769-2"/>
    </source>
</evidence>
<evidence type="ECO:0000256" key="14">
    <source>
        <dbReference type="PIRSR" id="PIRSR006769-3"/>
    </source>
</evidence>
<feature type="active site" description="Proton donor" evidence="12">
    <location>
        <position position="82"/>
    </location>
</feature>
<dbReference type="InterPro" id="IPR004794">
    <property type="entry name" value="Eubact_RibD"/>
</dbReference>
<dbReference type="PIRSF" id="PIRSF006769">
    <property type="entry name" value="RibD"/>
    <property type="match status" value="1"/>
</dbReference>
<evidence type="ECO:0000256" key="6">
    <source>
        <dbReference type="ARBA" id="ARBA00022857"/>
    </source>
</evidence>
<proteinExistence type="inferred from homology"/>
<feature type="binding site" evidence="13">
    <location>
        <position position="196"/>
    </location>
    <ligand>
        <name>NADP(+)</name>
        <dbReference type="ChEBI" id="CHEBI:58349"/>
    </ligand>
</feature>
<comment type="similarity">
    <text evidence="4 11">In the N-terminal section; belongs to the cytidine and deoxycytidylate deaminase family.</text>
</comment>
<comment type="cofactor">
    <cofactor evidence="11 14">
        <name>Zn(2+)</name>
        <dbReference type="ChEBI" id="CHEBI:29105"/>
    </cofactor>
    <text evidence="11 14">Binds 1 zinc ion.</text>
</comment>
<dbReference type="InterPro" id="IPR002734">
    <property type="entry name" value="RibDG_C"/>
</dbReference>
<keyword evidence="8" id="KW-0511">Multifunctional enzyme</keyword>
<dbReference type="PANTHER" id="PTHR38011:SF7">
    <property type="entry name" value="2,5-DIAMINO-6-RIBOSYLAMINO-4(3H)-PYRIMIDINONE 5'-PHOSPHATE REDUCTASE"/>
    <property type="match status" value="1"/>
</dbReference>
<feature type="binding site" evidence="13">
    <location>
        <position position="180"/>
    </location>
    <ligand>
        <name>NADP(+)</name>
        <dbReference type="ChEBI" id="CHEBI:58349"/>
    </ligand>
</feature>